<keyword evidence="1" id="KW-0472">Membrane</keyword>
<accession>M0MA33</accession>
<evidence type="ECO:0000313" key="2">
    <source>
        <dbReference type="EMBL" id="EMA41265.1"/>
    </source>
</evidence>
<organism evidence="2 3">
    <name type="scientific">Halococcus hamelinensis 100A6</name>
    <dbReference type="NCBI Taxonomy" id="1132509"/>
    <lineage>
        <taxon>Archaea</taxon>
        <taxon>Methanobacteriati</taxon>
        <taxon>Methanobacteriota</taxon>
        <taxon>Stenosarchaea group</taxon>
        <taxon>Halobacteria</taxon>
        <taxon>Halobacteriales</taxon>
        <taxon>Halococcaceae</taxon>
        <taxon>Halococcus</taxon>
    </lineage>
</organism>
<dbReference type="PATRIC" id="fig|1132509.6.peg.572"/>
<dbReference type="Proteomes" id="UP000011566">
    <property type="component" value="Unassembled WGS sequence"/>
</dbReference>
<feature type="transmembrane region" description="Helical" evidence="1">
    <location>
        <begin position="6"/>
        <end position="26"/>
    </location>
</feature>
<reference evidence="2 3" key="1">
    <citation type="journal article" date="2014" name="PLoS Genet.">
        <title>Phylogenetically driven sequencing of extremely halophilic archaea reveals strategies for static and dynamic osmo-response.</title>
        <authorList>
            <person name="Becker E.A."/>
            <person name="Seitzer P.M."/>
            <person name="Tritt A."/>
            <person name="Larsen D."/>
            <person name="Krusor M."/>
            <person name="Yao A.I."/>
            <person name="Wu D."/>
            <person name="Madern D."/>
            <person name="Eisen J.A."/>
            <person name="Darling A.E."/>
            <person name="Facciotti M.T."/>
        </authorList>
    </citation>
    <scope>NUCLEOTIDE SEQUENCE [LARGE SCALE GENOMIC DNA]</scope>
    <source>
        <strain evidence="2 3">100A6</strain>
    </source>
</reference>
<feature type="transmembrane region" description="Helical" evidence="1">
    <location>
        <begin position="88"/>
        <end position="111"/>
    </location>
</feature>
<keyword evidence="3" id="KW-1185">Reference proteome</keyword>
<comment type="caution">
    <text evidence="2">The sequence shown here is derived from an EMBL/GenBank/DDBJ whole genome shotgun (WGS) entry which is preliminary data.</text>
</comment>
<protein>
    <submittedName>
        <fullName evidence="2">Uncharacterized protein</fullName>
    </submittedName>
</protein>
<gene>
    <name evidence="2" type="ORF">C447_02432</name>
</gene>
<dbReference type="RefSeq" id="WP_007690525.1">
    <property type="nucleotide sequence ID" value="NZ_AJRK01000173.1"/>
</dbReference>
<proteinExistence type="predicted"/>
<keyword evidence="1" id="KW-0812">Transmembrane</keyword>
<dbReference type="EMBL" id="AOMB01000006">
    <property type="protein sequence ID" value="EMA41265.1"/>
    <property type="molecule type" value="Genomic_DNA"/>
</dbReference>
<keyword evidence="1" id="KW-1133">Transmembrane helix</keyword>
<dbReference type="OrthoDB" id="205278at2157"/>
<feature type="transmembrane region" description="Helical" evidence="1">
    <location>
        <begin position="38"/>
        <end position="68"/>
    </location>
</feature>
<sequence length="115" mass="11090">MTGLLGAVVSLVVGVGIGGVAVYLGVPLGATRAKPDMGAAFATAGIGATLSALLALLFGWIPVVGLLLSPAAWIGVVGHRTGANPPTAVGIGLVAWAVTFVVAAGFGTILFGGPQ</sequence>
<evidence type="ECO:0000256" key="1">
    <source>
        <dbReference type="SAM" id="Phobius"/>
    </source>
</evidence>
<name>M0MA33_9EURY</name>
<dbReference type="AlphaFoldDB" id="M0MA33"/>
<evidence type="ECO:0000313" key="3">
    <source>
        <dbReference type="Proteomes" id="UP000011566"/>
    </source>
</evidence>